<dbReference type="AlphaFoldDB" id="A0A8X6VB99"/>
<keyword evidence="2" id="KW-1185">Reference proteome</keyword>
<protein>
    <submittedName>
        <fullName evidence="1">Uncharacterized protein</fullName>
    </submittedName>
</protein>
<organism evidence="1 2">
    <name type="scientific">Trichonephila clavipes</name>
    <name type="common">Golden silk orbweaver</name>
    <name type="synonym">Nephila clavipes</name>
    <dbReference type="NCBI Taxonomy" id="2585209"/>
    <lineage>
        <taxon>Eukaryota</taxon>
        <taxon>Metazoa</taxon>
        <taxon>Ecdysozoa</taxon>
        <taxon>Arthropoda</taxon>
        <taxon>Chelicerata</taxon>
        <taxon>Arachnida</taxon>
        <taxon>Araneae</taxon>
        <taxon>Araneomorphae</taxon>
        <taxon>Entelegynae</taxon>
        <taxon>Araneoidea</taxon>
        <taxon>Nephilidae</taxon>
        <taxon>Trichonephila</taxon>
    </lineage>
</organism>
<dbReference type="Proteomes" id="UP000887159">
    <property type="component" value="Unassembled WGS sequence"/>
</dbReference>
<reference evidence="1" key="1">
    <citation type="submission" date="2020-08" db="EMBL/GenBank/DDBJ databases">
        <title>Multicomponent nature underlies the extraordinary mechanical properties of spider dragline silk.</title>
        <authorList>
            <person name="Kono N."/>
            <person name="Nakamura H."/>
            <person name="Mori M."/>
            <person name="Yoshida Y."/>
            <person name="Ohtoshi R."/>
            <person name="Malay A.D."/>
            <person name="Moran D.A.P."/>
            <person name="Tomita M."/>
            <person name="Numata K."/>
            <person name="Arakawa K."/>
        </authorList>
    </citation>
    <scope>NUCLEOTIDE SEQUENCE</scope>
</reference>
<dbReference type="EMBL" id="BMAU01021229">
    <property type="protein sequence ID" value="GFY01613.1"/>
    <property type="molecule type" value="Genomic_DNA"/>
</dbReference>
<gene>
    <name evidence="1" type="primary">NCL1_41029</name>
    <name evidence="1" type="ORF">TNCV_2607961</name>
</gene>
<accession>A0A8X6VB99</accession>
<name>A0A8X6VB99_TRICX</name>
<evidence type="ECO:0000313" key="2">
    <source>
        <dbReference type="Proteomes" id="UP000887159"/>
    </source>
</evidence>
<proteinExistence type="predicted"/>
<comment type="caution">
    <text evidence="1">The sequence shown here is derived from an EMBL/GenBank/DDBJ whole genome shotgun (WGS) entry which is preliminary data.</text>
</comment>
<evidence type="ECO:0000313" key="1">
    <source>
        <dbReference type="EMBL" id="GFY01613.1"/>
    </source>
</evidence>
<sequence length="73" mass="8338">MPGEHRFEKQHVHRAAHAQTCRKWWMDGEKASCHGTLIPEIGDRFVIAMTDGLQLRYGTSHHLQDSKGTQIIS</sequence>